<dbReference type="Proteomes" id="UP000215335">
    <property type="component" value="Unassembled WGS sequence"/>
</dbReference>
<organism evidence="3 4">
    <name type="scientific">Trichomalopsis sarcophagae</name>
    <dbReference type="NCBI Taxonomy" id="543379"/>
    <lineage>
        <taxon>Eukaryota</taxon>
        <taxon>Metazoa</taxon>
        <taxon>Ecdysozoa</taxon>
        <taxon>Arthropoda</taxon>
        <taxon>Hexapoda</taxon>
        <taxon>Insecta</taxon>
        <taxon>Pterygota</taxon>
        <taxon>Neoptera</taxon>
        <taxon>Endopterygota</taxon>
        <taxon>Hymenoptera</taxon>
        <taxon>Apocrita</taxon>
        <taxon>Proctotrupomorpha</taxon>
        <taxon>Chalcidoidea</taxon>
        <taxon>Pteromalidae</taxon>
        <taxon>Pteromalinae</taxon>
        <taxon>Trichomalopsis</taxon>
    </lineage>
</organism>
<accession>A0A232EQE2</accession>
<feature type="transmembrane region" description="Helical" evidence="2">
    <location>
        <begin position="20"/>
        <end position="43"/>
    </location>
</feature>
<feature type="region of interest" description="Disordered" evidence="1">
    <location>
        <begin position="219"/>
        <end position="244"/>
    </location>
</feature>
<evidence type="ECO:0000313" key="3">
    <source>
        <dbReference type="EMBL" id="OXU20574.1"/>
    </source>
</evidence>
<keyword evidence="2" id="KW-0472">Membrane</keyword>
<name>A0A232EQE2_9HYME</name>
<feature type="compositionally biased region" description="Basic and acidic residues" evidence="1">
    <location>
        <begin position="230"/>
        <end position="242"/>
    </location>
</feature>
<reference evidence="3 4" key="1">
    <citation type="journal article" date="2017" name="Curr. Biol.">
        <title>The Evolution of Venom by Co-option of Single-Copy Genes.</title>
        <authorList>
            <person name="Martinson E.O."/>
            <person name="Mrinalini"/>
            <person name="Kelkar Y.D."/>
            <person name="Chang C.H."/>
            <person name="Werren J.H."/>
        </authorList>
    </citation>
    <scope>NUCLEOTIDE SEQUENCE [LARGE SCALE GENOMIC DNA]</scope>
    <source>
        <strain evidence="3 4">Alberta</strain>
        <tissue evidence="3">Whole body</tissue>
    </source>
</reference>
<evidence type="ECO:0000256" key="2">
    <source>
        <dbReference type="SAM" id="Phobius"/>
    </source>
</evidence>
<gene>
    <name evidence="3" type="ORF">TSAR_002771</name>
</gene>
<evidence type="ECO:0000313" key="4">
    <source>
        <dbReference type="Proteomes" id="UP000215335"/>
    </source>
</evidence>
<dbReference type="EMBL" id="NNAY01002779">
    <property type="protein sequence ID" value="OXU20574.1"/>
    <property type="molecule type" value="Genomic_DNA"/>
</dbReference>
<keyword evidence="2" id="KW-0812">Transmembrane</keyword>
<keyword evidence="2" id="KW-1133">Transmembrane helix</keyword>
<evidence type="ECO:0000256" key="1">
    <source>
        <dbReference type="SAM" id="MobiDB-lite"/>
    </source>
</evidence>
<protein>
    <submittedName>
        <fullName evidence="3">Uncharacterized protein</fullName>
    </submittedName>
</protein>
<keyword evidence="4" id="KW-1185">Reference proteome</keyword>
<comment type="caution">
    <text evidence="3">The sequence shown here is derived from an EMBL/GenBank/DDBJ whole genome shotgun (WGS) entry which is preliminary data.</text>
</comment>
<sequence>MECNQFLIATLEMCNTRHFLWLWAGLALVTMTLFSLLVLILLLSKELALSAAVEVFVGKQNFSTSEESAAIVTSGSQDDDLQGYRRGRRMLQQLKFNKDKIRIIEKAFFYAFRKCHLSDVTDLVPMEEEVRNEQKKCIVEKLEKLENFPGEYTQYLRNDTNINESEVLLERLNMEKDNSLNIENDNNLSNLNGPVKEAQIKSKTPYGANPSNMLKTSLEKSKNVPKAKHGAGEKSTKNKQSEVDDPAIKQISDLPNFPSITLGGDGNDTQQGLILYINFTVSQDGGFSIVDSPAQLGQVLKSIPETLNYVIGHINKRREKTNVA</sequence>
<proteinExistence type="predicted"/>
<dbReference type="AlphaFoldDB" id="A0A232EQE2"/>